<accession>U5QLG9</accession>
<keyword evidence="2" id="KW-1185">Reference proteome</keyword>
<protein>
    <submittedName>
        <fullName evidence="1">Uncharacterized protein</fullName>
    </submittedName>
</protein>
<dbReference type="KEGG" id="glj:GKIL_2198"/>
<sequence>MRSVCLLIVLLALIAGPVIARPAKRVQLQLSAHRPGAGAAYLAATLQPRHYRFAARKPRLERIARRIGKTAIPTFFAGPPPGFSLDRTLRNTGYDTLAILLWPLGLGRAQIEYLADRGFEAASGQNVRLFEAKW</sequence>
<evidence type="ECO:0000313" key="2">
    <source>
        <dbReference type="Proteomes" id="UP000017396"/>
    </source>
</evidence>
<name>U5QLG9_GLOK1</name>
<dbReference type="HOGENOM" id="CLU_1893223_0_0_3"/>
<proteinExistence type="predicted"/>
<reference evidence="1 2" key="1">
    <citation type="journal article" date="2013" name="PLoS ONE">
        <title>Cultivation and Complete Genome Sequencing of Gloeobacter kilaueensis sp. nov., from a Lava Cave in Kilauea Caldera, Hawai'i.</title>
        <authorList>
            <person name="Saw J.H."/>
            <person name="Schatz M."/>
            <person name="Brown M.V."/>
            <person name="Kunkel D.D."/>
            <person name="Foster J.S."/>
            <person name="Shick H."/>
            <person name="Christensen S."/>
            <person name="Hou S."/>
            <person name="Wan X."/>
            <person name="Donachie S.P."/>
        </authorList>
    </citation>
    <scope>NUCLEOTIDE SEQUENCE [LARGE SCALE GENOMIC DNA]</scope>
    <source>
        <strain evidence="2">JS</strain>
    </source>
</reference>
<dbReference type="EMBL" id="CP003587">
    <property type="protein sequence ID" value="AGY58444.1"/>
    <property type="molecule type" value="Genomic_DNA"/>
</dbReference>
<dbReference type="AlphaFoldDB" id="U5QLG9"/>
<dbReference type="Proteomes" id="UP000017396">
    <property type="component" value="Chromosome"/>
</dbReference>
<dbReference type="RefSeq" id="WP_023173596.1">
    <property type="nucleotide sequence ID" value="NC_022600.1"/>
</dbReference>
<gene>
    <name evidence="1" type="ORF">GKIL_2198</name>
</gene>
<dbReference type="STRING" id="1183438.GKIL_2198"/>
<evidence type="ECO:0000313" key="1">
    <source>
        <dbReference type="EMBL" id="AGY58444.1"/>
    </source>
</evidence>
<organism evidence="1 2">
    <name type="scientific">Gloeobacter kilaueensis (strain ATCC BAA-2537 / CCAP 1431/1 / ULC 316 / JS1)</name>
    <dbReference type="NCBI Taxonomy" id="1183438"/>
    <lineage>
        <taxon>Bacteria</taxon>
        <taxon>Bacillati</taxon>
        <taxon>Cyanobacteriota</taxon>
        <taxon>Cyanophyceae</taxon>
        <taxon>Gloeobacterales</taxon>
        <taxon>Gloeobacteraceae</taxon>
        <taxon>Gloeobacter</taxon>
    </lineage>
</organism>